<organism evidence="2 3">
    <name type="scientific">Myxococcus llanfairpwllgwyngyllgogerychwyrndrobwllllantysiliogogogochensis</name>
    <dbReference type="NCBI Taxonomy" id="2590453"/>
    <lineage>
        <taxon>Bacteria</taxon>
        <taxon>Pseudomonadati</taxon>
        <taxon>Myxococcota</taxon>
        <taxon>Myxococcia</taxon>
        <taxon>Myxococcales</taxon>
        <taxon>Cystobacterineae</taxon>
        <taxon>Myxococcaceae</taxon>
        <taxon>Myxococcus</taxon>
    </lineage>
</organism>
<keyword evidence="1" id="KW-0472">Membrane</keyword>
<sequence>MPLVSGIPCPFCQASFAPGAQRCPACGASLLVAPPADSDVAVCAIHPEWMSFHACTRCGAFACSQCLREGPRGELVCARCHERSPYAPLPWDQREELGWVKAFWKTCVEVMLRPGVTFGRMSPEGSVGSSLLFALLTAFVGYFVTSLFYFAVLLVVPYENLASRGMGEPGPSFFRGLVVFFFFGWVVVMPVLSMVITVVASALDHVVLRLAGAPSTFAATLRGHALSQGVYLLGLVPFCGMYVMPFWSAGVRVAAYQKLYRVGWGQAALGALLVPVLSCCLGVGGYAAMMMSLVKSP</sequence>
<keyword evidence="3" id="KW-1185">Reference proteome</keyword>
<evidence type="ECO:0000256" key="1">
    <source>
        <dbReference type="SAM" id="Phobius"/>
    </source>
</evidence>
<gene>
    <name evidence="2" type="ORF">FJV41_32005</name>
</gene>
<reference evidence="2 3" key="1">
    <citation type="submission" date="2019-06" db="EMBL/GenBank/DDBJ databases">
        <authorList>
            <person name="Livingstone P."/>
            <person name="Whitworth D."/>
        </authorList>
    </citation>
    <scope>NUCLEOTIDE SEQUENCE [LARGE SCALE GENOMIC DNA]</scope>
    <source>
        <strain evidence="2 3">AM401</strain>
    </source>
</reference>
<name>A0A540WSA3_9BACT</name>
<evidence type="ECO:0000313" key="2">
    <source>
        <dbReference type="EMBL" id="TQF11882.1"/>
    </source>
</evidence>
<feature type="transmembrane region" description="Helical" evidence="1">
    <location>
        <begin position="267"/>
        <end position="289"/>
    </location>
</feature>
<feature type="transmembrane region" description="Helical" evidence="1">
    <location>
        <begin position="131"/>
        <end position="158"/>
    </location>
</feature>
<dbReference type="Proteomes" id="UP000315369">
    <property type="component" value="Unassembled WGS sequence"/>
</dbReference>
<dbReference type="RefSeq" id="WP_141646390.1">
    <property type="nucleotide sequence ID" value="NZ_VIFM01000166.1"/>
</dbReference>
<proteinExistence type="predicted"/>
<protein>
    <submittedName>
        <fullName evidence="2">YIP1 family protein</fullName>
    </submittedName>
</protein>
<dbReference type="EMBL" id="VIFM01000166">
    <property type="protein sequence ID" value="TQF11882.1"/>
    <property type="molecule type" value="Genomic_DNA"/>
</dbReference>
<dbReference type="OrthoDB" id="189783at2"/>
<feature type="transmembrane region" description="Helical" evidence="1">
    <location>
        <begin position="229"/>
        <end position="247"/>
    </location>
</feature>
<dbReference type="AlphaFoldDB" id="A0A540WSA3"/>
<keyword evidence="1" id="KW-0812">Transmembrane</keyword>
<feature type="transmembrane region" description="Helical" evidence="1">
    <location>
        <begin position="178"/>
        <end position="208"/>
    </location>
</feature>
<evidence type="ECO:0000313" key="3">
    <source>
        <dbReference type="Proteomes" id="UP000315369"/>
    </source>
</evidence>
<keyword evidence="1" id="KW-1133">Transmembrane helix</keyword>
<accession>A0A540WSA3</accession>
<comment type="caution">
    <text evidence="2">The sequence shown here is derived from an EMBL/GenBank/DDBJ whole genome shotgun (WGS) entry which is preliminary data.</text>
</comment>